<dbReference type="Gene3D" id="2.30.110.10">
    <property type="entry name" value="Electron Transport, Fmn-binding Protein, Chain A"/>
    <property type="match status" value="1"/>
</dbReference>
<dbReference type="SUPFAM" id="SSF50475">
    <property type="entry name" value="FMN-binding split barrel"/>
    <property type="match status" value="1"/>
</dbReference>
<reference evidence="2 3" key="1">
    <citation type="submission" date="2019-01" db="EMBL/GenBank/DDBJ databases">
        <title>Draft genome sequence of Cellulomonas takizawaensis strain TKZ-21.</title>
        <authorList>
            <person name="Yamamura H."/>
            <person name="Hayashi T."/>
            <person name="Hamada M."/>
            <person name="Serisawa Y."/>
            <person name="Matsuyama K."/>
            <person name="Nakagawa Y."/>
            <person name="Otoguro M."/>
            <person name="Yanagida F."/>
            <person name="Hayakawa M."/>
        </authorList>
    </citation>
    <scope>NUCLEOTIDE SEQUENCE [LARGE SCALE GENOMIC DNA]</scope>
    <source>
        <strain evidence="2 3">NBRC12680</strain>
    </source>
</reference>
<dbReference type="AlphaFoldDB" id="A0A402DVS4"/>
<gene>
    <name evidence="2" type="ORF">CBZ_32480</name>
</gene>
<comment type="caution">
    <text evidence="2">The sequence shown here is derived from an EMBL/GenBank/DDBJ whole genome shotgun (WGS) entry which is preliminary data.</text>
</comment>
<dbReference type="RefSeq" id="WP_130782842.1">
    <property type="nucleotide sequence ID" value="NZ_BIMR01000331.1"/>
</dbReference>
<name>A0A402DVS4_9CELL</name>
<dbReference type="EMBL" id="BIMR01000331">
    <property type="protein sequence ID" value="GCE78192.1"/>
    <property type="molecule type" value="Genomic_DNA"/>
</dbReference>
<evidence type="ECO:0000259" key="1">
    <source>
        <dbReference type="Pfam" id="PF01243"/>
    </source>
</evidence>
<dbReference type="Pfam" id="PF01243">
    <property type="entry name" value="PNPOx_N"/>
    <property type="match status" value="1"/>
</dbReference>
<dbReference type="Proteomes" id="UP000289954">
    <property type="component" value="Unassembled WGS sequence"/>
</dbReference>
<keyword evidence="3" id="KW-1185">Reference proteome</keyword>
<protein>
    <recommendedName>
        <fullName evidence="1">Pyridoxamine 5'-phosphate oxidase N-terminal domain-containing protein</fullName>
    </recommendedName>
</protein>
<evidence type="ECO:0000313" key="2">
    <source>
        <dbReference type="EMBL" id="GCE78192.1"/>
    </source>
</evidence>
<feature type="domain" description="Pyridoxamine 5'-phosphate oxidase N-terminal" evidence="1">
    <location>
        <begin position="29"/>
        <end position="96"/>
    </location>
</feature>
<dbReference type="OrthoDB" id="3627463at2"/>
<organism evidence="2 3">
    <name type="scientific">Cellulomonas biazotea</name>
    <dbReference type="NCBI Taxonomy" id="1709"/>
    <lineage>
        <taxon>Bacteria</taxon>
        <taxon>Bacillati</taxon>
        <taxon>Actinomycetota</taxon>
        <taxon>Actinomycetes</taxon>
        <taxon>Micrococcales</taxon>
        <taxon>Cellulomonadaceae</taxon>
        <taxon>Cellulomonas</taxon>
    </lineage>
</organism>
<accession>A0A402DVS4</accession>
<sequence>MTDPSPAGPRTLAQRTDDTRHRLRTDVDVWVGTADPGTGEPYLVPLSFLWDGETLLLSTPASSPTARNLVATGRARLALGETRDVVLVDADVEASDAVPDDVGDAFATATGFDPRTLRQRYTWFRCRPRGIQAWREADELAGRDVLRDGRWVADA</sequence>
<dbReference type="InterPro" id="IPR012349">
    <property type="entry name" value="Split_barrel_FMN-bd"/>
</dbReference>
<dbReference type="InterPro" id="IPR011576">
    <property type="entry name" value="Pyridox_Oxase_N"/>
</dbReference>
<evidence type="ECO:0000313" key="3">
    <source>
        <dbReference type="Proteomes" id="UP000289954"/>
    </source>
</evidence>
<proteinExistence type="predicted"/>